<dbReference type="RefSeq" id="WP_169720936.1">
    <property type="nucleotide sequence ID" value="NZ_FOLS01000010.1"/>
</dbReference>
<dbReference type="EMBL" id="FOLS01000010">
    <property type="protein sequence ID" value="SFC75715.1"/>
    <property type="molecule type" value="Genomic_DNA"/>
</dbReference>
<feature type="region of interest" description="Disordered" evidence="1">
    <location>
        <begin position="1"/>
        <end position="22"/>
    </location>
</feature>
<feature type="compositionally biased region" description="Pro residues" evidence="1">
    <location>
        <begin position="1"/>
        <end position="16"/>
    </location>
</feature>
<comment type="caution">
    <text evidence="2">The sequence shown here is derived from an EMBL/GenBank/DDBJ whole genome shotgun (WGS) entry which is preliminary data.</text>
</comment>
<evidence type="ECO:0000256" key="1">
    <source>
        <dbReference type="SAM" id="MobiDB-lite"/>
    </source>
</evidence>
<gene>
    <name evidence="2" type="ORF">SAMN05216577_11057</name>
</gene>
<accession>A0AAQ1KFE3</accession>
<dbReference type="AlphaFoldDB" id="A0AAQ1KFE3"/>
<dbReference type="Proteomes" id="UP000183385">
    <property type="component" value="Unassembled WGS sequence"/>
</dbReference>
<evidence type="ECO:0000313" key="3">
    <source>
        <dbReference type="Proteomes" id="UP000183385"/>
    </source>
</evidence>
<organism evidence="2 3">
    <name type="scientific">Pseudomonas citronellolis</name>
    <dbReference type="NCBI Taxonomy" id="53408"/>
    <lineage>
        <taxon>Bacteria</taxon>
        <taxon>Pseudomonadati</taxon>
        <taxon>Pseudomonadota</taxon>
        <taxon>Gammaproteobacteria</taxon>
        <taxon>Pseudomonadales</taxon>
        <taxon>Pseudomonadaceae</taxon>
        <taxon>Pseudomonas</taxon>
    </lineage>
</organism>
<evidence type="ECO:0000313" key="2">
    <source>
        <dbReference type="EMBL" id="SFC75715.1"/>
    </source>
</evidence>
<sequence>MTSRPKTPPQAPPPPPKHARKTTVVEQRIDLEQVSKIDPQDGDILVLPADFTLDTARALAEALQVARPGLKCLLVVGDVRRLNVSEMNALGWYRA</sequence>
<reference evidence="2 3" key="1">
    <citation type="submission" date="2016-10" db="EMBL/GenBank/DDBJ databases">
        <authorList>
            <person name="Varghese N."/>
            <person name="Submissions S."/>
        </authorList>
    </citation>
    <scope>NUCLEOTIDE SEQUENCE [LARGE SCALE GENOMIC DNA]</scope>
    <source>
        <strain evidence="2 3">LMG 18378</strain>
    </source>
</reference>
<name>A0AAQ1KFE3_9PSED</name>
<keyword evidence="3" id="KW-1185">Reference proteome</keyword>
<proteinExistence type="predicted"/>
<protein>
    <submittedName>
        <fullName evidence="2">Uncharacterized protein</fullName>
    </submittedName>
</protein>